<reference evidence="5" key="1">
    <citation type="journal article" date="2019" name="Int. J. Syst. Evol. Microbiol.">
        <title>The Global Catalogue of Microorganisms (GCM) 10K type strain sequencing project: providing services to taxonomists for standard genome sequencing and annotation.</title>
        <authorList>
            <consortium name="The Broad Institute Genomics Platform"/>
            <consortium name="The Broad Institute Genome Sequencing Center for Infectious Disease"/>
            <person name="Wu L."/>
            <person name="Ma J."/>
        </authorList>
    </citation>
    <scope>NUCLEOTIDE SEQUENCE [LARGE SCALE GENOMIC DNA]</scope>
    <source>
        <strain evidence="5">CCUG 59129</strain>
    </source>
</reference>
<comment type="catalytic activity">
    <reaction evidence="3">
        <text>dTTP + H2O = dTMP + diphosphate + H(+)</text>
        <dbReference type="Rhea" id="RHEA:28534"/>
        <dbReference type="ChEBI" id="CHEBI:15377"/>
        <dbReference type="ChEBI" id="CHEBI:15378"/>
        <dbReference type="ChEBI" id="CHEBI:33019"/>
        <dbReference type="ChEBI" id="CHEBI:37568"/>
        <dbReference type="ChEBI" id="CHEBI:63528"/>
        <dbReference type="EC" id="3.6.1.9"/>
    </reaction>
</comment>
<evidence type="ECO:0000256" key="3">
    <source>
        <dbReference type="HAMAP-Rule" id="MF_00528"/>
    </source>
</evidence>
<dbReference type="SUPFAM" id="SSF52972">
    <property type="entry name" value="ITPase-like"/>
    <property type="match status" value="1"/>
</dbReference>
<proteinExistence type="inferred from homology"/>
<evidence type="ECO:0000313" key="5">
    <source>
        <dbReference type="Proteomes" id="UP001596989"/>
    </source>
</evidence>
<sequence length="210" mass="22938">MADQLTYSHPISRIVLASSSPRRKELVAAMDLSLPVSILSADVEEWIDPSWSSGQAVQELALRKGRAVKERLGKEDGSALSDLIIAADTIVVLDGKPLGKPDNEAHAREMLTALQGRWHEVYTGVACLPTAYGEHTVCHRLTKVHMKPLSQDHISRYIATGEPNDKAGGYGIQGLGSMFIHEIKGCYFNVVGLPVSLLADMLKRYGIEAY</sequence>
<comment type="cofactor">
    <cofactor evidence="1 3">
        <name>a divalent metal cation</name>
        <dbReference type="ChEBI" id="CHEBI:60240"/>
    </cofactor>
</comment>
<dbReference type="RefSeq" id="WP_377568899.1">
    <property type="nucleotide sequence ID" value="NZ_JBHTJZ010000073.1"/>
</dbReference>
<comment type="caution">
    <text evidence="4">The sequence shown here is derived from an EMBL/GenBank/DDBJ whole genome shotgun (WGS) entry which is preliminary data.</text>
</comment>
<name>A0ABW3HXN4_9BACL</name>
<gene>
    <name evidence="4" type="ORF">ACFQ2I_23575</name>
</gene>
<keyword evidence="5" id="KW-1185">Reference proteome</keyword>
<dbReference type="PANTHER" id="PTHR43213">
    <property type="entry name" value="BIFUNCTIONAL DTTP/UTP PYROPHOSPHATASE/METHYLTRANSFERASE PROTEIN-RELATED"/>
    <property type="match status" value="1"/>
</dbReference>
<dbReference type="Proteomes" id="UP001596989">
    <property type="component" value="Unassembled WGS sequence"/>
</dbReference>
<evidence type="ECO:0000313" key="4">
    <source>
        <dbReference type="EMBL" id="MFD0962326.1"/>
    </source>
</evidence>
<dbReference type="GO" id="GO:0016787">
    <property type="term" value="F:hydrolase activity"/>
    <property type="evidence" value="ECO:0007669"/>
    <property type="project" value="UniProtKB-KW"/>
</dbReference>
<comment type="similarity">
    <text evidence="3">Belongs to the Maf family. YhdE subfamily.</text>
</comment>
<dbReference type="NCBIfam" id="TIGR00172">
    <property type="entry name" value="maf"/>
    <property type="match status" value="1"/>
</dbReference>
<dbReference type="PIRSF" id="PIRSF006305">
    <property type="entry name" value="Maf"/>
    <property type="match status" value="1"/>
</dbReference>
<comment type="caution">
    <text evidence="3">Lacks conserved residue(s) required for the propagation of feature annotation.</text>
</comment>
<keyword evidence="2 3" id="KW-0378">Hydrolase</keyword>
<dbReference type="CDD" id="cd00555">
    <property type="entry name" value="Maf"/>
    <property type="match status" value="1"/>
</dbReference>
<dbReference type="EC" id="3.6.1.9" evidence="3"/>
<evidence type="ECO:0000256" key="1">
    <source>
        <dbReference type="ARBA" id="ARBA00001968"/>
    </source>
</evidence>
<dbReference type="InterPro" id="IPR029001">
    <property type="entry name" value="ITPase-like_fam"/>
</dbReference>
<dbReference type="PANTHER" id="PTHR43213:SF5">
    <property type="entry name" value="BIFUNCTIONAL DTTP_UTP PYROPHOSPHATASE_METHYLTRANSFERASE PROTEIN-RELATED"/>
    <property type="match status" value="1"/>
</dbReference>
<protein>
    <recommendedName>
        <fullName evidence="3">dTTP/UTP pyrophosphatase</fullName>
        <shortName evidence="3">dTTPase/UTPase</shortName>
        <ecNumber evidence="3">3.6.1.9</ecNumber>
    </recommendedName>
    <alternativeName>
        <fullName evidence="3">Nucleoside triphosphate pyrophosphatase</fullName>
    </alternativeName>
    <alternativeName>
        <fullName evidence="3">Nucleotide pyrophosphatase</fullName>
        <shortName evidence="3">Nucleotide PPase</shortName>
    </alternativeName>
</protein>
<feature type="active site" description="Proton acceptor" evidence="3">
    <location>
        <position position="88"/>
    </location>
</feature>
<dbReference type="Gene3D" id="3.90.950.10">
    <property type="match status" value="1"/>
</dbReference>
<keyword evidence="3" id="KW-0963">Cytoplasm</keyword>
<comment type="function">
    <text evidence="3">Nucleoside triphosphate pyrophosphatase that hydrolyzes dTTP and UTP. May have a dual role in cell division arrest and in preventing the incorporation of modified nucleotides into cellular nucleic acids.</text>
</comment>
<comment type="catalytic activity">
    <reaction evidence="3">
        <text>UTP + H2O = UMP + diphosphate + H(+)</text>
        <dbReference type="Rhea" id="RHEA:29395"/>
        <dbReference type="ChEBI" id="CHEBI:15377"/>
        <dbReference type="ChEBI" id="CHEBI:15378"/>
        <dbReference type="ChEBI" id="CHEBI:33019"/>
        <dbReference type="ChEBI" id="CHEBI:46398"/>
        <dbReference type="ChEBI" id="CHEBI:57865"/>
        <dbReference type="EC" id="3.6.1.9"/>
    </reaction>
</comment>
<dbReference type="HAMAP" id="MF_00528">
    <property type="entry name" value="Maf"/>
    <property type="match status" value="1"/>
</dbReference>
<dbReference type="InterPro" id="IPR003697">
    <property type="entry name" value="Maf-like"/>
</dbReference>
<comment type="subcellular location">
    <subcellularLocation>
        <location evidence="3">Cytoplasm</location>
    </subcellularLocation>
</comment>
<feature type="site" description="Important for substrate specificity" evidence="3">
    <location>
        <position position="22"/>
    </location>
</feature>
<organism evidence="4 5">
    <name type="scientific">Paenibacillus chungangensis</name>
    <dbReference type="NCBI Taxonomy" id="696535"/>
    <lineage>
        <taxon>Bacteria</taxon>
        <taxon>Bacillati</taxon>
        <taxon>Bacillota</taxon>
        <taxon>Bacilli</taxon>
        <taxon>Bacillales</taxon>
        <taxon>Paenibacillaceae</taxon>
        <taxon>Paenibacillus</taxon>
    </lineage>
</organism>
<dbReference type="EMBL" id="JBHTJZ010000073">
    <property type="protein sequence ID" value="MFD0962326.1"/>
    <property type="molecule type" value="Genomic_DNA"/>
</dbReference>
<dbReference type="Pfam" id="PF02545">
    <property type="entry name" value="Maf"/>
    <property type="match status" value="1"/>
</dbReference>
<evidence type="ECO:0000256" key="2">
    <source>
        <dbReference type="ARBA" id="ARBA00022801"/>
    </source>
</evidence>
<feature type="site" description="Important for substrate specificity" evidence="3">
    <location>
        <position position="173"/>
    </location>
</feature>
<accession>A0ABW3HXN4</accession>
<feature type="site" description="Important for substrate specificity" evidence="3">
    <location>
        <position position="89"/>
    </location>
</feature>
<keyword evidence="3" id="KW-0546">Nucleotide metabolism</keyword>